<evidence type="ECO:0000313" key="3">
    <source>
        <dbReference type="Proteomes" id="UP001165296"/>
    </source>
</evidence>
<comment type="caution">
    <text evidence="2">The sequence shown here is derived from an EMBL/GenBank/DDBJ whole genome shotgun (WGS) entry which is preliminary data.</text>
</comment>
<proteinExistence type="predicted"/>
<feature type="region of interest" description="Disordered" evidence="1">
    <location>
        <begin position="1"/>
        <end position="57"/>
    </location>
</feature>
<keyword evidence="3" id="KW-1185">Reference proteome</keyword>
<reference evidence="2" key="1">
    <citation type="submission" date="2021-10" db="EMBL/GenBank/DDBJ databases">
        <authorList>
            <person name="Dean J.D."/>
            <person name="Kim M.K."/>
            <person name="Newey C.N."/>
            <person name="Stoker T.S."/>
            <person name="Thompson D.W."/>
            <person name="Grose J.H."/>
        </authorList>
    </citation>
    <scope>NUCLEOTIDE SEQUENCE</scope>
    <source>
        <strain evidence="2">BT178</strain>
    </source>
</reference>
<dbReference type="RefSeq" id="WP_226179466.1">
    <property type="nucleotide sequence ID" value="NZ_JAJADR010000008.1"/>
</dbReference>
<gene>
    <name evidence="2" type="ORF">LGH74_21085</name>
</gene>
<feature type="compositionally biased region" description="Basic and acidic residues" evidence="1">
    <location>
        <begin position="1"/>
        <end position="22"/>
    </location>
</feature>
<feature type="compositionally biased region" description="Polar residues" evidence="1">
    <location>
        <begin position="44"/>
        <end position="57"/>
    </location>
</feature>
<organism evidence="2 3">
    <name type="scientific">Hymenobacter lucidus</name>
    <dbReference type="NCBI Taxonomy" id="2880930"/>
    <lineage>
        <taxon>Bacteria</taxon>
        <taxon>Pseudomonadati</taxon>
        <taxon>Bacteroidota</taxon>
        <taxon>Cytophagia</taxon>
        <taxon>Cytophagales</taxon>
        <taxon>Hymenobacteraceae</taxon>
        <taxon>Hymenobacter</taxon>
    </lineage>
</organism>
<name>A0ABS8AXF9_9BACT</name>
<evidence type="ECO:0000256" key="1">
    <source>
        <dbReference type="SAM" id="MobiDB-lite"/>
    </source>
</evidence>
<dbReference type="Proteomes" id="UP001165296">
    <property type="component" value="Unassembled WGS sequence"/>
</dbReference>
<sequence length="57" mass="6485">MTKHRADEPDNKAAERLNEMKRARGIPADEPEEEPELPCKNTEKTPQTPTPNEGTER</sequence>
<accession>A0ABS8AXF9</accession>
<evidence type="ECO:0000313" key="2">
    <source>
        <dbReference type="EMBL" id="MCB2410497.1"/>
    </source>
</evidence>
<protein>
    <submittedName>
        <fullName evidence="2">Uncharacterized protein</fullName>
    </submittedName>
</protein>
<dbReference type="EMBL" id="JAJADR010000008">
    <property type="protein sequence ID" value="MCB2410497.1"/>
    <property type="molecule type" value="Genomic_DNA"/>
</dbReference>